<dbReference type="InterPro" id="IPR007742">
    <property type="entry name" value="NosD_dom"/>
</dbReference>
<evidence type="ECO:0000313" key="5">
    <source>
        <dbReference type="Proteomes" id="UP000557842"/>
    </source>
</evidence>
<dbReference type="RefSeq" id="WP_065843854.1">
    <property type="nucleotide sequence ID" value="NZ_AABUZP020000024.1"/>
</dbReference>
<dbReference type="InterPro" id="IPR011050">
    <property type="entry name" value="Pectin_lyase_fold/virulence"/>
</dbReference>
<keyword evidence="1" id="KW-0732">Signal</keyword>
<dbReference type="InterPro" id="IPR012334">
    <property type="entry name" value="Pectin_lyas_fold"/>
</dbReference>
<sequence length="404" mass="45374">MKKLCLFLLIIQASLANPLQDAIDSANPGDIIELGDAKYTGNIIINKAITIDGKNKAVIQGDEKGDIIKIMSSNVSLLNLNIQGSGDSHTTLDSAISCDQANEINIIGNHISDSLFGINFKQCNASVIKDNFITSKNVDLGLRGDAIRLWYSHDNIVENNHILKSRDMVIWYSSNNEIRKNIGEEGRYSLHFMYAGKNLVEDNIFKLNSVGIFFMFSSGSLVRNNQVLNSTGAFGVGIGMKDTSDFVIQNNILSYNARGLYLDQSPFQPGTINKFENNKILYNTVGVQFHATQHKSIFLENDFIGNMEVAINDTPGSKIAKNEWNKNYFDDYEGFDRNKDGIGDLPYQNYTYLDSLWQYHPNLRFFYGSSVISILNFIARLAPFSSPELLITDENPRIKRAYHE</sequence>
<proteinExistence type="predicted"/>
<name>A0A5L4L4I4_CAMFE</name>
<evidence type="ECO:0000313" key="4">
    <source>
        <dbReference type="EMBL" id="EAK0468594.1"/>
    </source>
</evidence>
<feature type="domain" description="Periplasmic copper-binding protein NosD beta helix" evidence="2">
    <location>
        <begin position="133"/>
        <end position="327"/>
    </location>
</feature>
<gene>
    <name evidence="4" type="primary">nosD</name>
    <name evidence="4" type="ORF">AAH24_04305</name>
    <name evidence="3" type="ORF">BVH53_07110</name>
</gene>
<evidence type="ECO:0000259" key="2">
    <source>
        <dbReference type="Pfam" id="PF05048"/>
    </source>
</evidence>
<feature type="signal peptide" evidence="1">
    <location>
        <begin position="1"/>
        <end position="16"/>
    </location>
</feature>
<dbReference type="Pfam" id="PF05048">
    <property type="entry name" value="NosD"/>
    <property type="match status" value="1"/>
</dbReference>
<dbReference type="Proteomes" id="UP000557842">
    <property type="component" value="Unassembled WGS sequence"/>
</dbReference>
<dbReference type="SUPFAM" id="SSF51126">
    <property type="entry name" value="Pectin lyase-like"/>
    <property type="match status" value="1"/>
</dbReference>
<dbReference type="EMBL" id="AABQDW010000012">
    <property type="protein sequence ID" value="EAI5408467.1"/>
    <property type="molecule type" value="Genomic_DNA"/>
</dbReference>
<dbReference type="NCBIfam" id="TIGR04247">
    <property type="entry name" value="NosD_copper_fam"/>
    <property type="match status" value="1"/>
</dbReference>
<protein>
    <submittedName>
        <fullName evidence="4">Nitrous oxide reductase family maturation protein NosD</fullName>
    </submittedName>
</protein>
<dbReference type="EMBL" id="AACCXM010000002">
    <property type="protein sequence ID" value="EAK0468594.1"/>
    <property type="molecule type" value="Genomic_DNA"/>
</dbReference>
<reference evidence="4 5" key="1">
    <citation type="submission" date="2018-05" db="EMBL/GenBank/DDBJ databases">
        <authorList>
            <consortium name="PulseNet: The National Subtyping Network for Foodborne Disease Surveillance"/>
            <person name="Tarr C.L."/>
            <person name="Trees E."/>
            <person name="Katz L.S."/>
            <person name="Carleton-Romer H.A."/>
            <person name="Stroika S."/>
            <person name="Kucerova Z."/>
            <person name="Roache K.F."/>
            <person name="Sabol A.L."/>
            <person name="Besser J."/>
            <person name="Gerner-Smidt P."/>
        </authorList>
    </citation>
    <scope>NUCLEOTIDE SEQUENCE</scope>
    <source>
        <strain evidence="3 5">2016D-0221</strain>
        <strain evidence="4">D4313</strain>
    </source>
</reference>
<feature type="chain" id="PRO_5033491699" evidence="1">
    <location>
        <begin position="17"/>
        <end position="404"/>
    </location>
</feature>
<organism evidence="4">
    <name type="scientific">Campylobacter fetus</name>
    <dbReference type="NCBI Taxonomy" id="196"/>
    <lineage>
        <taxon>Bacteria</taxon>
        <taxon>Pseudomonadati</taxon>
        <taxon>Campylobacterota</taxon>
        <taxon>Epsilonproteobacteria</taxon>
        <taxon>Campylobacterales</taxon>
        <taxon>Campylobacteraceae</taxon>
        <taxon>Campylobacter</taxon>
    </lineage>
</organism>
<accession>A0A5L4L4I4</accession>
<comment type="caution">
    <text evidence="4">The sequence shown here is derived from an EMBL/GenBank/DDBJ whole genome shotgun (WGS) entry which is preliminary data.</text>
</comment>
<dbReference type="AlphaFoldDB" id="A0A5L4L4I4"/>
<dbReference type="Gene3D" id="2.160.20.10">
    <property type="entry name" value="Single-stranded right-handed beta-helix, Pectin lyase-like"/>
    <property type="match status" value="2"/>
</dbReference>
<dbReference type="InterPro" id="IPR026464">
    <property type="entry name" value="NosD_copper_fam"/>
</dbReference>
<dbReference type="InterPro" id="IPR022441">
    <property type="entry name" value="Para_beta_helix_rpt-2"/>
</dbReference>
<evidence type="ECO:0000313" key="3">
    <source>
        <dbReference type="EMBL" id="EAI5408467.1"/>
    </source>
</evidence>
<dbReference type="SMART" id="SM00710">
    <property type="entry name" value="PbH1"/>
    <property type="match status" value="7"/>
</dbReference>
<evidence type="ECO:0000256" key="1">
    <source>
        <dbReference type="SAM" id="SignalP"/>
    </source>
</evidence>
<dbReference type="NCBIfam" id="TIGR03804">
    <property type="entry name" value="para_beta_helix"/>
    <property type="match status" value="1"/>
</dbReference>
<dbReference type="InterPro" id="IPR006626">
    <property type="entry name" value="PbH1"/>
</dbReference>